<sequence>MVVFFVKRTRLEYTGILVDYFDNCDVDEMSLFEIIDMITKLGISYSLKIFWQVSNIPLEVKPLLTDSDILEMLRVLPSDHNIHIYLKCIERLNEHNKHWSEHNEPEIDEAEPVQQEITEPEINEPAEPEINEPEQVELEINEPGINEPEPAEPEINEPEIDEPEPAECSRAKCIALEKLHGNHTEQYTKLYDYLRIFGGHLLAAVGVDADDSIYPLAFAVVESENQSYWFWFLELLGNDLELNNSHILTFMTDRQKGLVEAVQNCSPIQK</sequence>
<name>A0A6A2WJG7_HIBSY</name>
<dbReference type="PANTHER" id="PTHR31973">
    <property type="entry name" value="POLYPROTEIN, PUTATIVE-RELATED"/>
    <property type="match status" value="1"/>
</dbReference>
<evidence type="ECO:0000259" key="2">
    <source>
        <dbReference type="Pfam" id="PF26130"/>
    </source>
</evidence>
<dbReference type="PANTHER" id="PTHR31973:SF187">
    <property type="entry name" value="MUTATOR TRANSPOSASE MUDRA PROTEIN"/>
    <property type="match status" value="1"/>
</dbReference>
<dbReference type="Proteomes" id="UP000436088">
    <property type="component" value="Unassembled WGS sequence"/>
</dbReference>
<protein>
    <submittedName>
        <fullName evidence="3">Uncharacterized protein</fullName>
    </submittedName>
</protein>
<evidence type="ECO:0000259" key="1">
    <source>
        <dbReference type="Pfam" id="PF10551"/>
    </source>
</evidence>
<dbReference type="InterPro" id="IPR018289">
    <property type="entry name" value="MULE_transposase_dom"/>
</dbReference>
<dbReference type="AlphaFoldDB" id="A0A6A2WJG7"/>
<dbReference type="InterPro" id="IPR058594">
    <property type="entry name" value="PB1-like_dom_pln"/>
</dbReference>
<accession>A0A6A2WJG7</accession>
<feature type="domain" description="MULE transposase" evidence="1">
    <location>
        <begin position="198"/>
        <end position="267"/>
    </location>
</feature>
<keyword evidence="4" id="KW-1185">Reference proteome</keyword>
<organism evidence="3 4">
    <name type="scientific">Hibiscus syriacus</name>
    <name type="common">Rose of Sharon</name>
    <dbReference type="NCBI Taxonomy" id="106335"/>
    <lineage>
        <taxon>Eukaryota</taxon>
        <taxon>Viridiplantae</taxon>
        <taxon>Streptophyta</taxon>
        <taxon>Embryophyta</taxon>
        <taxon>Tracheophyta</taxon>
        <taxon>Spermatophyta</taxon>
        <taxon>Magnoliopsida</taxon>
        <taxon>eudicotyledons</taxon>
        <taxon>Gunneridae</taxon>
        <taxon>Pentapetalae</taxon>
        <taxon>rosids</taxon>
        <taxon>malvids</taxon>
        <taxon>Malvales</taxon>
        <taxon>Malvaceae</taxon>
        <taxon>Malvoideae</taxon>
        <taxon>Hibiscus</taxon>
    </lineage>
</organism>
<gene>
    <name evidence="3" type="ORF">F3Y22_tig00116962pilonHSYRG00536</name>
</gene>
<dbReference type="Pfam" id="PF10551">
    <property type="entry name" value="MULE"/>
    <property type="match status" value="1"/>
</dbReference>
<feature type="domain" description="PB1-like" evidence="2">
    <location>
        <begin position="6"/>
        <end position="86"/>
    </location>
</feature>
<comment type="caution">
    <text evidence="3">The sequence shown here is derived from an EMBL/GenBank/DDBJ whole genome shotgun (WGS) entry which is preliminary data.</text>
</comment>
<proteinExistence type="predicted"/>
<reference evidence="3" key="1">
    <citation type="submission" date="2019-09" db="EMBL/GenBank/DDBJ databases">
        <title>Draft genome information of white flower Hibiscus syriacus.</title>
        <authorList>
            <person name="Kim Y.-M."/>
        </authorList>
    </citation>
    <scope>NUCLEOTIDE SEQUENCE [LARGE SCALE GENOMIC DNA]</scope>
    <source>
        <strain evidence="3">YM2019G1</strain>
    </source>
</reference>
<evidence type="ECO:0000313" key="3">
    <source>
        <dbReference type="EMBL" id="KAE8659493.1"/>
    </source>
</evidence>
<dbReference type="Pfam" id="PF26130">
    <property type="entry name" value="PB1-like"/>
    <property type="match status" value="1"/>
</dbReference>
<dbReference type="EMBL" id="VEPZ02001737">
    <property type="protein sequence ID" value="KAE8659493.1"/>
    <property type="molecule type" value="Genomic_DNA"/>
</dbReference>
<evidence type="ECO:0000313" key="4">
    <source>
        <dbReference type="Proteomes" id="UP000436088"/>
    </source>
</evidence>